<dbReference type="Proteomes" id="UP000579945">
    <property type="component" value="Unassembled WGS sequence"/>
</dbReference>
<organism evidence="3 4">
    <name type="scientific">Nonomuraea dietziae</name>
    <dbReference type="NCBI Taxonomy" id="65515"/>
    <lineage>
        <taxon>Bacteria</taxon>
        <taxon>Bacillati</taxon>
        <taxon>Actinomycetota</taxon>
        <taxon>Actinomycetes</taxon>
        <taxon>Streptosporangiales</taxon>
        <taxon>Streptosporangiaceae</taxon>
        <taxon>Nonomuraea</taxon>
    </lineage>
</organism>
<reference evidence="3 4" key="1">
    <citation type="submission" date="2020-08" db="EMBL/GenBank/DDBJ databases">
        <title>Sequencing the genomes of 1000 actinobacteria strains.</title>
        <authorList>
            <person name="Klenk H.-P."/>
        </authorList>
    </citation>
    <scope>NUCLEOTIDE SEQUENCE [LARGE SCALE GENOMIC DNA]</scope>
    <source>
        <strain evidence="3 4">DSM 44320</strain>
    </source>
</reference>
<dbReference type="GO" id="GO:0008194">
    <property type="term" value="F:UDP-glycosyltransferase activity"/>
    <property type="evidence" value="ECO:0007669"/>
    <property type="project" value="InterPro"/>
</dbReference>
<dbReference type="RefSeq" id="WP_183654728.1">
    <property type="nucleotide sequence ID" value="NZ_JACIBV010000001.1"/>
</dbReference>
<evidence type="ECO:0000313" key="4">
    <source>
        <dbReference type="Proteomes" id="UP000579945"/>
    </source>
</evidence>
<keyword evidence="3" id="KW-0808">Transferase</keyword>
<dbReference type="GO" id="GO:0005975">
    <property type="term" value="P:carbohydrate metabolic process"/>
    <property type="evidence" value="ECO:0007669"/>
    <property type="project" value="InterPro"/>
</dbReference>
<dbReference type="GO" id="GO:0016758">
    <property type="term" value="F:hexosyltransferase activity"/>
    <property type="evidence" value="ECO:0007669"/>
    <property type="project" value="InterPro"/>
</dbReference>
<dbReference type="FunFam" id="3.40.50.2000:FF:000009">
    <property type="entry name" value="Sterol 3-beta-glucosyltransferase UGT80A2"/>
    <property type="match status" value="1"/>
</dbReference>
<dbReference type="InterPro" id="IPR002213">
    <property type="entry name" value="UDP_glucos_trans"/>
</dbReference>
<evidence type="ECO:0000259" key="1">
    <source>
        <dbReference type="Pfam" id="PF03033"/>
    </source>
</evidence>
<dbReference type="InterPro" id="IPR010610">
    <property type="entry name" value="EryCIII-like_C"/>
</dbReference>
<dbReference type="Pfam" id="PF03033">
    <property type="entry name" value="Glyco_transf_28"/>
    <property type="match status" value="1"/>
</dbReference>
<proteinExistence type="predicted"/>
<keyword evidence="4" id="KW-1185">Reference proteome</keyword>
<feature type="domain" description="Glycosyltransferase family 28 N-terminal" evidence="1">
    <location>
        <begin position="3"/>
        <end position="40"/>
    </location>
</feature>
<comment type="caution">
    <text evidence="3">The sequence shown here is derived from an EMBL/GenBank/DDBJ whole genome shotgun (WGS) entry which is preliminary data.</text>
</comment>
<dbReference type="PANTHER" id="PTHR48050">
    <property type="entry name" value="STEROL 3-BETA-GLUCOSYLTRANSFERASE"/>
    <property type="match status" value="1"/>
</dbReference>
<name>A0A7W5VF04_9ACTN</name>
<evidence type="ECO:0000313" key="3">
    <source>
        <dbReference type="EMBL" id="MBB3730270.1"/>
    </source>
</evidence>
<dbReference type="GO" id="GO:0033072">
    <property type="term" value="P:vancomycin biosynthetic process"/>
    <property type="evidence" value="ECO:0007669"/>
    <property type="project" value="UniProtKB-ARBA"/>
</dbReference>
<gene>
    <name evidence="3" type="ORF">FHR33_006130</name>
</gene>
<dbReference type="InterPro" id="IPR050426">
    <property type="entry name" value="Glycosyltransferase_28"/>
</dbReference>
<dbReference type="Pfam" id="PF06722">
    <property type="entry name" value="EryCIII-like_C"/>
    <property type="match status" value="1"/>
</dbReference>
<sequence length="389" mass="41747">MKVAILAFGSRGDTQPCVALGEGLRERGHEVTVVAAERYAPLMGGLTMAALSVDPVRIMESEEGQAWLRSGPVGFVRGFVRIVEPLAERLVAEVDAAARDADLVLAPALGGMGGHLSDRYGMPHRILHFQPSHPTREFPNPLVRLRTLGSWGNRASYALIERLSWLVLGRMVNRLRATVLGLGPRRARRDDTPVLCGVSPLVVPRPRDWPGHVHLTGYWRRPPRPLPGELLAFVEEGPPPVYVGFGSMSAPAWLGERVVEALELAGVRAVVQGLPVEPSSTLFLLGEADHAALFPLTAAVVHHGGAGTTATGLTAGVPNLVCPFFSDQHFWGARVAALGAGPDPLPVRRLTSAELAARLARAVPNRRLSALLRQEDGVRQAVDLLEVSG</sequence>
<protein>
    <submittedName>
        <fullName evidence="3">UDP:flavonoid glycosyltransferase YjiC (YdhE family)</fullName>
    </submittedName>
</protein>
<dbReference type="SUPFAM" id="SSF53756">
    <property type="entry name" value="UDP-Glycosyltransferase/glycogen phosphorylase"/>
    <property type="match status" value="1"/>
</dbReference>
<dbReference type="InterPro" id="IPR004276">
    <property type="entry name" value="GlycoTrans_28_N"/>
</dbReference>
<accession>A0A7W5VF04</accession>
<dbReference type="Gene3D" id="3.40.50.2000">
    <property type="entry name" value="Glycogen Phosphorylase B"/>
    <property type="match status" value="2"/>
</dbReference>
<evidence type="ECO:0000259" key="2">
    <source>
        <dbReference type="Pfam" id="PF06722"/>
    </source>
</evidence>
<feature type="domain" description="Erythromycin biosynthesis protein CIII-like C-terminal" evidence="2">
    <location>
        <begin position="292"/>
        <end position="369"/>
    </location>
</feature>
<dbReference type="CDD" id="cd03784">
    <property type="entry name" value="GT1_Gtf-like"/>
    <property type="match status" value="1"/>
</dbReference>
<dbReference type="EMBL" id="JACIBV010000001">
    <property type="protein sequence ID" value="MBB3730270.1"/>
    <property type="molecule type" value="Genomic_DNA"/>
</dbReference>
<dbReference type="PANTHER" id="PTHR48050:SF13">
    <property type="entry name" value="STEROL 3-BETA-GLUCOSYLTRANSFERASE UGT80A2"/>
    <property type="match status" value="1"/>
</dbReference>
<dbReference type="AlphaFoldDB" id="A0A7W5VF04"/>
<dbReference type="GeneID" id="95392425"/>